<feature type="repeat" description="WD" evidence="3">
    <location>
        <begin position="1229"/>
        <end position="1263"/>
    </location>
</feature>
<feature type="domain" description="Nephrocystin 3-like N-terminal" evidence="5">
    <location>
        <begin position="703"/>
        <end position="749"/>
    </location>
</feature>
<feature type="repeat" description="WD" evidence="3">
    <location>
        <begin position="1483"/>
        <end position="1524"/>
    </location>
</feature>
<dbReference type="CDD" id="cd00200">
    <property type="entry name" value="WD40"/>
    <property type="match status" value="2"/>
</dbReference>
<dbReference type="PROSITE" id="PS50294">
    <property type="entry name" value="WD_REPEATS_REGION"/>
    <property type="match status" value="10"/>
</dbReference>
<dbReference type="InterPro" id="IPR015943">
    <property type="entry name" value="WD40/YVTN_repeat-like_dom_sf"/>
</dbReference>
<gene>
    <name evidence="6" type="ORF">RHS01_00010</name>
</gene>
<dbReference type="SUPFAM" id="SSF50969">
    <property type="entry name" value="YVTN repeat-like/Quinoprotein amine dehydrogenase"/>
    <property type="match status" value="1"/>
</dbReference>
<protein>
    <submittedName>
        <fullName evidence="6">WD40 repeat-like protein</fullName>
    </submittedName>
</protein>
<keyword evidence="1 3" id="KW-0853">WD repeat</keyword>
<evidence type="ECO:0000256" key="1">
    <source>
        <dbReference type="ARBA" id="ARBA00022574"/>
    </source>
</evidence>
<dbReference type="PROSITE" id="PS00678">
    <property type="entry name" value="WD_REPEATS_1"/>
    <property type="match status" value="3"/>
</dbReference>
<evidence type="ECO:0000256" key="2">
    <source>
        <dbReference type="ARBA" id="ARBA00022737"/>
    </source>
</evidence>
<evidence type="ECO:0000259" key="5">
    <source>
        <dbReference type="Pfam" id="PF24883"/>
    </source>
</evidence>
<accession>A0A8H7ILB2</accession>
<feature type="repeat" description="WD" evidence="3">
    <location>
        <begin position="1353"/>
        <end position="1389"/>
    </location>
</feature>
<dbReference type="Pfam" id="PF00400">
    <property type="entry name" value="WD40"/>
    <property type="match status" value="13"/>
</dbReference>
<dbReference type="InterPro" id="IPR011044">
    <property type="entry name" value="Quino_amine_DH_bsu"/>
</dbReference>
<reference evidence="6" key="1">
    <citation type="submission" date="2020-09" db="EMBL/GenBank/DDBJ databases">
        <title>Comparative genome analyses of four rice-infecting Rhizoctonia solani isolates reveal extensive enrichment of homogalacturonan modification genes.</title>
        <authorList>
            <person name="Lee D.-Y."/>
            <person name="Jeon J."/>
            <person name="Kim K.-T."/>
            <person name="Cheong K."/>
            <person name="Song H."/>
            <person name="Choi G."/>
            <person name="Ko J."/>
            <person name="Opiyo S.O."/>
            <person name="Zuo S."/>
            <person name="Madhav S."/>
            <person name="Lee Y.-H."/>
            <person name="Wang G.-L."/>
        </authorList>
    </citation>
    <scope>NUCLEOTIDE SEQUENCE</scope>
    <source>
        <strain evidence="6">AG1-IA B2</strain>
    </source>
</reference>
<comment type="caution">
    <text evidence="6">The sequence shown here is derived from an EMBL/GenBank/DDBJ whole genome shotgun (WGS) entry which is preliminary data.</text>
</comment>
<dbReference type="InterPro" id="IPR001680">
    <property type="entry name" value="WD40_rpt"/>
</dbReference>
<dbReference type="Proteomes" id="UP000614334">
    <property type="component" value="Unassembled WGS sequence"/>
</dbReference>
<evidence type="ECO:0000313" key="7">
    <source>
        <dbReference type="Proteomes" id="UP000614334"/>
    </source>
</evidence>
<dbReference type="Pfam" id="PF24883">
    <property type="entry name" value="NPHP3_N"/>
    <property type="match status" value="1"/>
</dbReference>
<feature type="compositionally biased region" description="Low complexity" evidence="4">
    <location>
        <begin position="368"/>
        <end position="381"/>
    </location>
</feature>
<dbReference type="PROSITE" id="PS50082">
    <property type="entry name" value="WD_REPEATS_2"/>
    <property type="match status" value="10"/>
</dbReference>
<name>A0A8H7ILB2_9AGAM</name>
<dbReference type="PRINTS" id="PR00320">
    <property type="entry name" value="GPROTEINBRPT"/>
</dbReference>
<feature type="repeat" description="WD" evidence="3">
    <location>
        <begin position="1396"/>
        <end position="1428"/>
    </location>
</feature>
<dbReference type="InterPro" id="IPR056884">
    <property type="entry name" value="NPHP3-like_N"/>
</dbReference>
<feature type="repeat" description="WD" evidence="3">
    <location>
        <begin position="1674"/>
        <end position="1715"/>
    </location>
</feature>
<dbReference type="SUPFAM" id="SSF50998">
    <property type="entry name" value="Quinoprotein alcohol dehydrogenase-like"/>
    <property type="match status" value="1"/>
</dbReference>
<evidence type="ECO:0000313" key="6">
    <source>
        <dbReference type="EMBL" id="KAF8761438.1"/>
    </source>
</evidence>
<dbReference type="EMBL" id="JACYCF010000001">
    <property type="protein sequence ID" value="KAF8761438.1"/>
    <property type="molecule type" value="Genomic_DNA"/>
</dbReference>
<feature type="region of interest" description="Disordered" evidence="4">
    <location>
        <begin position="335"/>
        <end position="415"/>
    </location>
</feature>
<dbReference type="InterPro" id="IPR020472">
    <property type="entry name" value="WD40_PAC1"/>
</dbReference>
<evidence type="ECO:0000256" key="4">
    <source>
        <dbReference type="SAM" id="MobiDB-lite"/>
    </source>
</evidence>
<sequence>MPGQPESLVNDRFEDEGEVSIEYGAQWQRLQHLIMYGNASDHVRRTRKHRANGGKQKRGLEELMDMLDQTPTEKLPAKGKRCTGVLGPPVPATELSLPQSSRLGKRSQRYDCLARKLQELAQGVRHRIALEVIELKAWKAVDIQLGRIRTPKLSIGSMIELFAAFGPKKTKTLRRRIPHSSVQCLAVKFEIGSKYWSLVASLCLASQTKRLVWTAPALRNIPFELGSASLVGARAAILELCIKNESQRTGSTTALSLNGPHNWVSEDSFGSTILPERPFRGVEKQRLGRGAELSATVIEQCMRCWDALVSSSEMLDSTTTVGQWTRRIKGQALVPTSRRKKNKIIAKLTPGSASGLSTSIPSIHPDTQSSPAEPAASQSRSAVDDAVPSNGPLRHSDTDQLPIATNPLEGPDAATDTAAVSVPRPITPAPSAIRALTSTLKTLHSAAQVFPPLHAAIGGLLASVEHMELSSKNRSEMEALATRLSLLVERLRRHIEEAKSTAVSEFLEGIATSVEEQVATIRSKQDNRTARHLRNAEQDEEETLRAYRHIADILEDIKVRDSKPENVGHSEEQRAKSHLAGLSAVDSAIYNSLLSHDVNRRACTPNTRSKILLDLNQWSVDRTKPNVFWMNGMAAQARPPSHTPLPSLSGLAAHSGPASFARVRRTNVGMWAESYPPSPISLRFTRLRSDQHSTDQGAAIKSEEWDDQRLVVVIDALDECSNANGVRTILDVLFRITPGLPLKFFVTSRPEPDIRHRIEAQSDRNRSICVLHEIEKSLVEADVELYLRDELRNGVSEHDLIKLAKLSGNLFIYAATAIRYIRRRGTMVDQDRLEAILNSSTKLANRHADIDNLYATVLDAAVYDANLDQEEQEQTLTIVWTAICAREPIDVYTLGALTGIKAAKVQVLLQALYSVLHVSQTTGMITTLHASFPDYMFDKARSAKFYCDEAKHSQLLAERCFEVMQNQLRFNICGLETSFIPDSKVQDLEVRIARSILPTLSYVADHWGDHVAKSVPCEMVRKGLEEFLSYRLLFWMEVVSLKRALDKGIGMLLALKAWLTFEDAPLDLSKLLNDSWIFVSKYAAGSVSQSTPHIYISALAFCHHSSSVYKQYWGRTRGLLRLEGSVMEQSQTTLLATWQIPSEPLSLAFSPDGSRFAIGFLDGTVHIFHAHNGTVALGPLEGHTNSVTSVAYSPDGLLLVSGSSDGTMLMRDAQTGSCIYDVIKGHERVTSVSFSPNGKQILSGSRDNTTRMWDSGNGSLIPNSIKRHPHEVNCTAFSPDGKHIACGLNSDESPIVVYDASISKSVPFPFDAHQSPVWSIAFSPNSKHLVTGHDSGKLRAWSLQDGTVTHSPPKVHNGRITSIGFSPLGDKLVTGSYDRCVYIWDVENGYSNPCLLGIHNDYVYSAAFSPDGTRVASCSYDRTVKMWNALPSSSPHTSHSNAPTKAIWSVAISPDGSRIAAAGEDKAIYMFNTHDGTAALQPLVAHTDTIFSVAFSLNGRYLVSGGDDKCICLWDATSGKLLSGPLRGHKNRIWSVSFSPDSRHVVSASLDKTVRMWDVDDGTLTPTDLVGTHDDEVFSAAFSPDGKHIVSGCDDSKIRMWDSQTLSLVFDRFGRRWVEVFGRGELALGPLDAHQFSVKSVVFTPDSNHIVSGSADRSVRVWRVEDGAPACEPLQGHQGGINSVACSPDGAYIVSGSEDATIRVWKVPGRSAVSDISRSASSSSDQRKPLSAIAGGLKIDRDGWARNRDSQLVFWVPSDMTMLFPRLETVYNIGPEGTCRAEYSERLLLGDEWHGCFVG</sequence>
<feature type="repeat" description="WD" evidence="3">
    <location>
        <begin position="1570"/>
        <end position="1611"/>
    </location>
</feature>
<dbReference type="PANTHER" id="PTHR19879:SF9">
    <property type="entry name" value="TRANSCRIPTION INITIATION FACTOR TFIID SUBUNIT 5"/>
    <property type="match status" value="1"/>
</dbReference>
<keyword evidence="2" id="KW-0677">Repeat</keyword>
<proteinExistence type="predicted"/>
<dbReference type="InterPro" id="IPR019775">
    <property type="entry name" value="WD40_repeat_CS"/>
</dbReference>
<dbReference type="InterPro" id="IPR011047">
    <property type="entry name" value="Quinoprotein_ADH-like_sf"/>
</dbReference>
<feature type="repeat" description="WD" evidence="3">
    <location>
        <begin position="1631"/>
        <end position="1672"/>
    </location>
</feature>
<dbReference type="SMART" id="SM00320">
    <property type="entry name" value="WD40"/>
    <property type="match status" value="13"/>
</dbReference>
<feature type="compositionally biased region" description="Polar residues" evidence="4">
    <location>
        <begin position="351"/>
        <end position="367"/>
    </location>
</feature>
<organism evidence="6 7">
    <name type="scientific">Rhizoctonia solani</name>
    <dbReference type="NCBI Taxonomy" id="456999"/>
    <lineage>
        <taxon>Eukaryota</taxon>
        <taxon>Fungi</taxon>
        <taxon>Dikarya</taxon>
        <taxon>Basidiomycota</taxon>
        <taxon>Agaricomycotina</taxon>
        <taxon>Agaricomycetes</taxon>
        <taxon>Cantharellales</taxon>
        <taxon>Ceratobasidiaceae</taxon>
        <taxon>Rhizoctonia</taxon>
    </lineage>
</organism>
<dbReference type="Gene3D" id="2.130.10.10">
    <property type="entry name" value="YVTN repeat-like/Quinoprotein amine dehydrogenase"/>
    <property type="match status" value="4"/>
</dbReference>
<feature type="repeat" description="WD" evidence="3">
    <location>
        <begin position="1180"/>
        <end position="1221"/>
    </location>
</feature>
<feature type="repeat" description="WD" evidence="3">
    <location>
        <begin position="1310"/>
        <end position="1351"/>
    </location>
</feature>
<dbReference type="PANTHER" id="PTHR19879">
    <property type="entry name" value="TRANSCRIPTION INITIATION FACTOR TFIID"/>
    <property type="match status" value="1"/>
</dbReference>
<feature type="repeat" description="WD" evidence="3">
    <location>
        <begin position="1526"/>
        <end position="1567"/>
    </location>
</feature>
<evidence type="ECO:0000256" key="3">
    <source>
        <dbReference type="PROSITE-ProRule" id="PRU00221"/>
    </source>
</evidence>